<dbReference type="Proteomes" id="UP000239203">
    <property type="component" value="Unassembled WGS sequence"/>
</dbReference>
<accession>A0A2S6GXA7</accession>
<keyword evidence="1" id="KW-1133">Transmembrane helix</keyword>
<protein>
    <submittedName>
        <fullName evidence="2">Uncharacterized protein</fullName>
    </submittedName>
</protein>
<feature type="transmembrane region" description="Helical" evidence="1">
    <location>
        <begin position="74"/>
        <end position="95"/>
    </location>
</feature>
<evidence type="ECO:0000313" key="2">
    <source>
        <dbReference type="EMBL" id="PPK69791.1"/>
    </source>
</evidence>
<evidence type="ECO:0000256" key="1">
    <source>
        <dbReference type="SAM" id="Phobius"/>
    </source>
</evidence>
<comment type="caution">
    <text evidence="2">The sequence shown here is derived from an EMBL/GenBank/DDBJ whole genome shotgun (WGS) entry which is preliminary data.</text>
</comment>
<keyword evidence="1" id="KW-0812">Transmembrane</keyword>
<feature type="transmembrane region" description="Helical" evidence="1">
    <location>
        <begin position="21"/>
        <end position="38"/>
    </location>
</feature>
<feature type="transmembrane region" description="Helical" evidence="1">
    <location>
        <begin position="101"/>
        <end position="122"/>
    </location>
</feature>
<keyword evidence="3" id="KW-1185">Reference proteome</keyword>
<feature type="transmembrane region" description="Helical" evidence="1">
    <location>
        <begin position="134"/>
        <end position="159"/>
    </location>
</feature>
<dbReference type="EMBL" id="PTIX01000003">
    <property type="protein sequence ID" value="PPK69791.1"/>
    <property type="molecule type" value="Genomic_DNA"/>
</dbReference>
<sequence>MSAPTVWRPGPLLTVRASLPGALLVVLLVLCYVAWGGILPPEVFFSIGWGLAVAAAAIVWFADQRSVPDSWWQPMTWGVAAGWFVLGLLAVLPLSPPGDPWFRIVVALHPVGWFMAVVLALWQWTLVRPGRWRWAQAIGTLVAVGVLTNVAVFMFMMMARGD</sequence>
<organism evidence="2 3">
    <name type="scientific">Actinokineospora auranticolor</name>
    <dbReference type="NCBI Taxonomy" id="155976"/>
    <lineage>
        <taxon>Bacteria</taxon>
        <taxon>Bacillati</taxon>
        <taxon>Actinomycetota</taxon>
        <taxon>Actinomycetes</taxon>
        <taxon>Pseudonocardiales</taxon>
        <taxon>Pseudonocardiaceae</taxon>
        <taxon>Actinokineospora</taxon>
    </lineage>
</organism>
<feature type="transmembrane region" description="Helical" evidence="1">
    <location>
        <begin position="44"/>
        <end position="62"/>
    </location>
</feature>
<proteinExistence type="predicted"/>
<evidence type="ECO:0000313" key="3">
    <source>
        <dbReference type="Proteomes" id="UP000239203"/>
    </source>
</evidence>
<reference evidence="2 3" key="1">
    <citation type="submission" date="2018-02" db="EMBL/GenBank/DDBJ databases">
        <title>Genomic Encyclopedia of Archaeal and Bacterial Type Strains, Phase II (KMG-II): from individual species to whole genera.</title>
        <authorList>
            <person name="Goeker M."/>
        </authorList>
    </citation>
    <scope>NUCLEOTIDE SEQUENCE [LARGE SCALE GENOMIC DNA]</scope>
    <source>
        <strain evidence="2 3">YU 961-1</strain>
    </source>
</reference>
<name>A0A2S6GXA7_9PSEU</name>
<dbReference type="AlphaFoldDB" id="A0A2S6GXA7"/>
<keyword evidence="1" id="KW-0472">Membrane</keyword>
<gene>
    <name evidence="2" type="ORF">CLV40_103401</name>
</gene>